<dbReference type="Proteomes" id="UP000598227">
    <property type="component" value="Unassembled WGS sequence"/>
</dbReference>
<evidence type="ECO:0000313" key="1">
    <source>
        <dbReference type="EMBL" id="MBE1207454.1"/>
    </source>
</evidence>
<gene>
    <name evidence="1" type="ORF">IHE39_24455</name>
</gene>
<dbReference type="RefSeq" id="WP_192568282.1">
    <property type="nucleotide sequence ID" value="NZ_JACZEP010000010.1"/>
</dbReference>
<sequence>MTLDDLGKILGGLEPGKGARVPYDVYELLFPPGEPDDGARGRAYEFARAHDARIDNRPDDNAVWFYKDANRT</sequence>
<proteinExistence type="predicted"/>
<accession>A0ABR9GVA9</accession>
<comment type="caution">
    <text evidence="1">The sequence shown here is derived from an EMBL/GenBank/DDBJ whole genome shotgun (WGS) entry which is preliminary data.</text>
</comment>
<reference evidence="1 2" key="1">
    <citation type="submission" date="2020-09" db="EMBL/GenBank/DDBJ databases">
        <title>Draft Genome Sequence of Aminobacter carboxidus type strain DSM 1086, a soil Gram-negative carboxydobacterium.</title>
        <authorList>
            <person name="Turrini P."/>
            <person name="Tescari M."/>
            <person name="Artuso I."/>
            <person name="Lugli G.A."/>
            <person name="Frangipani E."/>
            <person name="Ventura M."/>
            <person name="Visca P."/>
        </authorList>
    </citation>
    <scope>NUCLEOTIDE SEQUENCE [LARGE SCALE GENOMIC DNA]</scope>
    <source>
        <strain evidence="1 2">DSM 1086</strain>
    </source>
</reference>
<evidence type="ECO:0000313" key="2">
    <source>
        <dbReference type="Proteomes" id="UP000598227"/>
    </source>
</evidence>
<protein>
    <submittedName>
        <fullName evidence="1">Uncharacterized protein</fullName>
    </submittedName>
</protein>
<dbReference type="EMBL" id="JACZEP010000010">
    <property type="protein sequence ID" value="MBE1207454.1"/>
    <property type="molecule type" value="Genomic_DNA"/>
</dbReference>
<keyword evidence="2" id="KW-1185">Reference proteome</keyword>
<name>A0ABR9GVA9_9HYPH</name>
<organism evidence="1 2">
    <name type="scientific">Aminobacter carboxidus</name>
    <dbReference type="NCBI Taxonomy" id="376165"/>
    <lineage>
        <taxon>Bacteria</taxon>
        <taxon>Pseudomonadati</taxon>
        <taxon>Pseudomonadota</taxon>
        <taxon>Alphaproteobacteria</taxon>
        <taxon>Hyphomicrobiales</taxon>
        <taxon>Phyllobacteriaceae</taxon>
        <taxon>Aminobacter</taxon>
    </lineage>
</organism>